<evidence type="ECO:0000313" key="6">
    <source>
        <dbReference type="Proteomes" id="UP000473648"/>
    </source>
</evidence>
<dbReference type="Gene3D" id="1.10.10.10">
    <property type="entry name" value="Winged helix-like DNA-binding domain superfamily/Winged helix DNA-binding domain"/>
    <property type="match status" value="1"/>
</dbReference>
<dbReference type="InterPro" id="IPR036388">
    <property type="entry name" value="WH-like_DNA-bd_sf"/>
</dbReference>
<accession>A0A6L5GQ29</accession>
<dbReference type="EMBL" id="VOGB01000003">
    <property type="protein sequence ID" value="MQM71930.1"/>
    <property type="molecule type" value="Genomic_DNA"/>
</dbReference>
<dbReference type="Pfam" id="PF01047">
    <property type="entry name" value="MarR"/>
    <property type="match status" value="1"/>
</dbReference>
<dbReference type="AlphaFoldDB" id="A0A6L5GQ29"/>
<dbReference type="SMART" id="SM00347">
    <property type="entry name" value="HTH_MARR"/>
    <property type="match status" value="1"/>
</dbReference>
<dbReference type="SUPFAM" id="SSF46785">
    <property type="entry name" value="Winged helix' DNA-binding domain"/>
    <property type="match status" value="1"/>
</dbReference>
<evidence type="ECO:0000256" key="2">
    <source>
        <dbReference type="ARBA" id="ARBA00023125"/>
    </source>
</evidence>
<keyword evidence="2" id="KW-0238">DNA-binding</keyword>
<dbReference type="PANTHER" id="PTHR42756">
    <property type="entry name" value="TRANSCRIPTIONAL REGULATOR, MARR"/>
    <property type="match status" value="1"/>
</dbReference>
<sequence>MKCEAQDVPDPLETADLNAEVFSDTVHEICDFNEFYTVYMGMLNDGYLDSGFSITECRTLFELQKRDGCRLNELADAMYVDQGYMSRIIKRFRKKGLVSKEPCEEDGRAYSLRLTDKGQCVVEELSSMMDSRVSSQIEGLSTDDCKKLKSAMGMITHLLSPSLAEA</sequence>
<feature type="domain" description="HTH marR-type" evidence="4">
    <location>
        <begin position="1"/>
        <end position="160"/>
    </location>
</feature>
<evidence type="ECO:0000256" key="3">
    <source>
        <dbReference type="ARBA" id="ARBA00023163"/>
    </source>
</evidence>
<evidence type="ECO:0000259" key="4">
    <source>
        <dbReference type="PROSITE" id="PS50995"/>
    </source>
</evidence>
<protein>
    <submittedName>
        <fullName evidence="5">Winged helix-turn-helix transcriptional regulator</fullName>
    </submittedName>
</protein>
<dbReference type="GO" id="GO:0003700">
    <property type="term" value="F:DNA-binding transcription factor activity"/>
    <property type="evidence" value="ECO:0007669"/>
    <property type="project" value="InterPro"/>
</dbReference>
<comment type="caution">
    <text evidence="5">The sequence shown here is derived from an EMBL/GenBank/DDBJ whole genome shotgun (WGS) entry which is preliminary data.</text>
</comment>
<keyword evidence="6" id="KW-1185">Reference proteome</keyword>
<dbReference type="InterPro" id="IPR000835">
    <property type="entry name" value="HTH_MarR-typ"/>
</dbReference>
<dbReference type="GO" id="GO:0003677">
    <property type="term" value="F:DNA binding"/>
    <property type="evidence" value="ECO:0007669"/>
    <property type="project" value="UniProtKB-KW"/>
</dbReference>
<evidence type="ECO:0000313" key="5">
    <source>
        <dbReference type="EMBL" id="MQM71930.1"/>
    </source>
</evidence>
<gene>
    <name evidence="5" type="ORF">FRC53_00535</name>
</gene>
<dbReference type="PRINTS" id="PR00598">
    <property type="entry name" value="HTHMARR"/>
</dbReference>
<organism evidence="5 6">
    <name type="scientific">Candidatus Pseudoramibacter fermentans</name>
    <dbReference type="NCBI Taxonomy" id="2594427"/>
    <lineage>
        <taxon>Bacteria</taxon>
        <taxon>Bacillati</taxon>
        <taxon>Bacillota</taxon>
        <taxon>Clostridia</taxon>
        <taxon>Eubacteriales</taxon>
        <taxon>Eubacteriaceae</taxon>
        <taxon>Pseudoramibacter</taxon>
    </lineage>
</organism>
<reference evidence="5" key="1">
    <citation type="journal article" date="2020" name="Appl. Environ. Microbiol.">
        <title>Medium-Chain Fatty Acid Synthesis by 'Candidatus Weimeria bifida' gen. nov., sp. nov., and 'Candidatus Pseudoramibacter fermentans' sp. nov.</title>
        <authorList>
            <person name="Scarborough M.J."/>
            <person name="Myers K.S."/>
            <person name="Donohue T.J."/>
            <person name="Noguera D.R."/>
        </authorList>
    </citation>
    <scope>NUCLEOTIDE SEQUENCE</scope>
    <source>
        <strain evidence="5">EUB1.1</strain>
    </source>
</reference>
<keyword evidence="1" id="KW-0805">Transcription regulation</keyword>
<dbReference type="PANTHER" id="PTHR42756:SF1">
    <property type="entry name" value="TRANSCRIPTIONAL REPRESSOR OF EMRAB OPERON"/>
    <property type="match status" value="1"/>
</dbReference>
<dbReference type="InterPro" id="IPR036390">
    <property type="entry name" value="WH_DNA-bd_sf"/>
</dbReference>
<dbReference type="PROSITE" id="PS50995">
    <property type="entry name" value="HTH_MARR_2"/>
    <property type="match status" value="1"/>
</dbReference>
<dbReference type="Proteomes" id="UP000473648">
    <property type="component" value="Unassembled WGS sequence"/>
</dbReference>
<proteinExistence type="predicted"/>
<evidence type="ECO:0000256" key="1">
    <source>
        <dbReference type="ARBA" id="ARBA00023015"/>
    </source>
</evidence>
<name>A0A6L5GQ29_9FIRM</name>
<keyword evidence="3" id="KW-0804">Transcription</keyword>